<reference evidence="2 3" key="1">
    <citation type="submission" date="2018-06" db="EMBL/GenBank/DDBJ databases">
        <authorList>
            <consortium name="Pathogen Informatics"/>
            <person name="Doyle S."/>
        </authorList>
    </citation>
    <scope>NUCLEOTIDE SEQUENCE [LARGE SCALE GENOMIC DNA]</scope>
    <source>
        <strain evidence="2 3">NCTC7582</strain>
    </source>
</reference>
<dbReference type="InterPro" id="IPR024987">
    <property type="entry name" value="DUF3889"/>
</dbReference>
<evidence type="ECO:0000256" key="1">
    <source>
        <dbReference type="SAM" id="SignalP"/>
    </source>
</evidence>
<accession>A0A2X0XRR7</accession>
<feature type="chain" id="PRO_5016100741" description="DUF3889 domain-containing protein" evidence="1">
    <location>
        <begin position="27"/>
        <end position="109"/>
    </location>
</feature>
<keyword evidence="1" id="KW-0732">Signal</keyword>
<evidence type="ECO:0000313" key="2">
    <source>
        <dbReference type="EMBL" id="SPU00466.1"/>
    </source>
</evidence>
<evidence type="ECO:0008006" key="4">
    <source>
        <dbReference type="Google" id="ProtNLM"/>
    </source>
</evidence>
<dbReference type="AlphaFoldDB" id="A0A2X0XRR7"/>
<dbReference type="Gene3D" id="3.10.450.390">
    <property type="entry name" value="Protein of unknown function DUF3889"/>
    <property type="match status" value="1"/>
</dbReference>
<name>A0A2X0XRR7_9BACI</name>
<feature type="signal peptide" evidence="1">
    <location>
        <begin position="1"/>
        <end position="26"/>
    </location>
</feature>
<gene>
    <name evidence="2" type="ORF">NCTC7582_03294</name>
</gene>
<sequence length="109" mass="12422">MRKLYLLGIVLVCLTVFIQTAMVANAQQETPPAYAKWGQMAIKEVKAKYPSAKIIDYLHEGKEVHGASTIEKFKLWLKQPDKEFGVYVRISYQSATQKVEKIELQESTS</sequence>
<protein>
    <recommendedName>
        <fullName evidence="4">DUF3889 domain-containing protein</fullName>
    </recommendedName>
</protein>
<dbReference type="Pfam" id="PF13028">
    <property type="entry name" value="DUF3889"/>
    <property type="match status" value="1"/>
</dbReference>
<evidence type="ECO:0000313" key="3">
    <source>
        <dbReference type="Proteomes" id="UP000251431"/>
    </source>
</evidence>
<dbReference type="RefSeq" id="WP_112117750.1">
    <property type="nucleotide sequence ID" value="NZ_CP134502.1"/>
</dbReference>
<dbReference type="STRING" id="1421.A2J09_04200"/>
<dbReference type="Proteomes" id="UP000251431">
    <property type="component" value="Unassembled WGS sequence"/>
</dbReference>
<dbReference type="EMBL" id="UAQE01000001">
    <property type="protein sequence ID" value="SPU00466.1"/>
    <property type="molecule type" value="Genomic_DNA"/>
</dbReference>
<proteinExistence type="predicted"/>
<organism evidence="2 3">
    <name type="scientific">Lysinibacillus capsici</name>
    <dbReference type="NCBI Taxonomy" id="2115968"/>
    <lineage>
        <taxon>Bacteria</taxon>
        <taxon>Bacillati</taxon>
        <taxon>Bacillota</taxon>
        <taxon>Bacilli</taxon>
        <taxon>Bacillales</taxon>
        <taxon>Bacillaceae</taxon>
        <taxon>Lysinibacillus</taxon>
    </lineage>
</organism>